<dbReference type="Proteomes" id="UP001055879">
    <property type="component" value="Linkage Group LG12"/>
</dbReference>
<organism evidence="1 2">
    <name type="scientific">Arctium lappa</name>
    <name type="common">Greater burdock</name>
    <name type="synonym">Lappa major</name>
    <dbReference type="NCBI Taxonomy" id="4217"/>
    <lineage>
        <taxon>Eukaryota</taxon>
        <taxon>Viridiplantae</taxon>
        <taxon>Streptophyta</taxon>
        <taxon>Embryophyta</taxon>
        <taxon>Tracheophyta</taxon>
        <taxon>Spermatophyta</taxon>
        <taxon>Magnoliopsida</taxon>
        <taxon>eudicotyledons</taxon>
        <taxon>Gunneridae</taxon>
        <taxon>Pentapetalae</taxon>
        <taxon>asterids</taxon>
        <taxon>campanulids</taxon>
        <taxon>Asterales</taxon>
        <taxon>Asteraceae</taxon>
        <taxon>Carduoideae</taxon>
        <taxon>Cardueae</taxon>
        <taxon>Arctiinae</taxon>
        <taxon>Arctium</taxon>
    </lineage>
</organism>
<keyword evidence="2" id="KW-1185">Reference proteome</keyword>
<accession>A0ACB8YFQ7</accession>
<evidence type="ECO:0000313" key="1">
    <source>
        <dbReference type="EMBL" id="KAI3684584.1"/>
    </source>
</evidence>
<reference evidence="2" key="1">
    <citation type="journal article" date="2022" name="Mol. Ecol. Resour.">
        <title>The genomes of chicory, endive, great burdock and yacon provide insights into Asteraceae palaeo-polyploidization history and plant inulin production.</title>
        <authorList>
            <person name="Fan W."/>
            <person name="Wang S."/>
            <person name="Wang H."/>
            <person name="Wang A."/>
            <person name="Jiang F."/>
            <person name="Liu H."/>
            <person name="Zhao H."/>
            <person name="Xu D."/>
            <person name="Zhang Y."/>
        </authorList>
    </citation>
    <scope>NUCLEOTIDE SEQUENCE [LARGE SCALE GENOMIC DNA]</scope>
    <source>
        <strain evidence="2">cv. Niubang</strain>
    </source>
</reference>
<gene>
    <name evidence="1" type="ORF">L6452_33808</name>
</gene>
<proteinExistence type="predicted"/>
<reference evidence="1 2" key="2">
    <citation type="journal article" date="2022" name="Mol. Ecol. Resour.">
        <title>The genomes of chicory, endive, great burdock and yacon provide insights into Asteraceae paleo-polyploidization history and plant inulin production.</title>
        <authorList>
            <person name="Fan W."/>
            <person name="Wang S."/>
            <person name="Wang H."/>
            <person name="Wang A."/>
            <person name="Jiang F."/>
            <person name="Liu H."/>
            <person name="Zhao H."/>
            <person name="Xu D."/>
            <person name="Zhang Y."/>
        </authorList>
    </citation>
    <scope>NUCLEOTIDE SEQUENCE [LARGE SCALE GENOMIC DNA]</scope>
    <source>
        <strain evidence="2">cv. Niubang</strain>
    </source>
</reference>
<sequence length="262" mass="29219">MGGSDPRTLVLVGMTGNGKSATGNSILGKKMFKSERCLCGVTSSCDLKTTVLKDDQMINVIDTPGLFDSSIDLETTVKEIVSCIKMAIDGIHAVLVVYSVCNRFSDKEKAAISILQDLFGKKICDYMIVVFTGADELEEDGKTLEEFLCNCPEALKEILRLCGNRCVLFDNRTKDQTKKANQVQNLLSLVNMVLEKNGGEPYTIEAFMELKIDMKFMNMELEFKEQLLEEQNARKKAEKDIDRLREELKEAQKKSSGGCVIL</sequence>
<evidence type="ECO:0000313" key="2">
    <source>
        <dbReference type="Proteomes" id="UP001055879"/>
    </source>
</evidence>
<protein>
    <submittedName>
        <fullName evidence="1">Uncharacterized protein</fullName>
    </submittedName>
</protein>
<comment type="caution">
    <text evidence="1">The sequence shown here is derived from an EMBL/GenBank/DDBJ whole genome shotgun (WGS) entry which is preliminary data.</text>
</comment>
<dbReference type="EMBL" id="CM042058">
    <property type="protein sequence ID" value="KAI3684584.1"/>
    <property type="molecule type" value="Genomic_DNA"/>
</dbReference>
<name>A0ACB8YFQ7_ARCLA</name>